<protein>
    <recommendedName>
        <fullName evidence="8">VTT domain-containing protein</fullName>
    </recommendedName>
</protein>
<evidence type="ECO:0000256" key="2">
    <source>
        <dbReference type="ARBA" id="ARBA00010792"/>
    </source>
</evidence>
<feature type="transmembrane region" description="Helical" evidence="7">
    <location>
        <begin position="54"/>
        <end position="75"/>
    </location>
</feature>
<name>A0A6J4TWC6_9ACTN</name>
<dbReference type="EMBL" id="CADCVT010000440">
    <property type="protein sequence ID" value="CAA9533946.1"/>
    <property type="molecule type" value="Genomic_DNA"/>
</dbReference>
<feature type="transmembrane region" description="Helical" evidence="7">
    <location>
        <begin position="182"/>
        <end position="199"/>
    </location>
</feature>
<keyword evidence="5 7" id="KW-1133">Transmembrane helix</keyword>
<dbReference type="InterPro" id="IPR032816">
    <property type="entry name" value="VTT_dom"/>
</dbReference>
<evidence type="ECO:0000256" key="6">
    <source>
        <dbReference type="ARBA" id="ARBA00023136"/>
    </source>
</evidence>
<evidence type="ECO:0000256" key="4">
    <source>
        <dbReference type="ARBA" id="ARBA00022692"/>
    </source>
</evidence>
<dbReference type="Pfam" id="PF09335">
    <property type="entry name" value="VTT_dom"/>
    <property type="match status" value="1"/>
</dbReference>
<organism evidence="9">
    <name type="scientific">uncultured Solirubrobacteraceae bacterium</name>
    <dbReference type="NCBI Taxonomy" id="1162706"/>
    <lineage>
        <taxon>Bacteria</taxon>
        <taxon>Bacillati</taxon>
        <taxon>Actinomycetota</taxon>
        <taxon>Thermoleophilia</taxon>
        <taxon>Solirubrobacterales</taxon>
        <taxon>Solirubrobacteraceae</taxon>
        <taxon>environmental samples</taxon>
    </lineage>
</organism>
<keyword evidence="6 7" id="KW-0472">Membrane</keyword>
<evidence type="ECO:0000259" key="8">
    <source>
        <dbReference type="Pfam" id="PF09335"/>
    </source>
</evidence>
<evidence type="ECO:0000256" key="5">
    <source>
        <dbReference type="ARBA" id="ARBA00022989"/>
    </source>
</evidence>
<keyword evidence="4 7" id="KW-0812">Transmembrane</keyword>
<proteinExistence type="inferred from homology"/>
<evidence type="ECO:0000256" key="1">
    <source>
        <dbReference type="ARBA" id="ARBA00004651"/>
    </source>
</evidence>
<comment type="similarity">
    <text evidence="2">Belongs to the DedA family.</text>
</comment>
<feature type="domain" description="VTT" evidence="8">
    <location>
        <begin position="36"/>
        <end position="162"/>
    </location>
</feature>
<dbReference type="PANTHER" id="PTHR42709">
    <property type="entry name" value="ALKALINE PHOSPHATASE LIKE PROTEIN"/>
    <property type="match status" value="1"/>
</dbReference>
<evidence type="ECO:0000313" key="9">
    <source>
        <dbReference type="EMBL" id="CAA9533946.1"/>
    </source>
</evidence>
<dbReference type="InterPro" id="IPR051311">
    <property type="entry name" value="DedA_domain"/>
</dbReference>
<dbReference type="GO" id="GO:0005886">
    <property type="term" value="C:plasma membrane"/>
    <property type="evidence" value="ECO:0007669"/>
    <property type="project" value="UniProtKB-SubCell"/>
</dbReference>
<comment type="subcellular location">
    <subcellularLocation>
        <location evidence="1">Cell membrane</location>
        <topology evidence="1">Multi-pass membrane protein</topology>
    </subcellularLocation>
</comment>
<accession>A0A6J4TWC6</accession>
<dbReference type="PANTHER" id="PTHR42709:SF6">
    <property type="entry name" value="UNDECAPRENYL PHOSPHATE TRANSPORTER A"/>
    <property type="match status" value="1"/>
</dbReference>
<evidence type="ECO:0000256" key="7">
    <source>
        <dbReference type="SAM" id="Phobius"/>
    </source>
</evidence>
<evidence type="ECO:0000256" key="3">
    <source>
        <dbReference type="ARBA" id="ARBA00022475"/>
    </source>
</evidence>
<reference evidence="9" key="1">
    <citation type="submission" date="2020-02" db="EMBL/GenBank/DDBJ databases">
        <authorList>
            <person name="Meier V. D."/>
        </authorList>
    </citation>
    <scope>NUCLEOTIDE SEQUENCE</scope>
    <source>
        <strain evidence="9">AVDCRST_MAG85</strain>
    </source>
</reference>
<keyword evidence="3" id="KW-1003">Cell membrane</keyword>
<gene>
    <name evidence="9" type="ORF">AVDCRST_MAG85-3924</name>
</gene>
<sequence length="218" mass="24182">MWFGAVLGVSLSQILRDLGYAGLALLMLGETIFPPIPSEAILPLAGYLVEQGELAYVSVLITSTAGSVVGAMFLYEMARRGGRPFTDRFLRFARLDPAELDDAEQWFTKRGPWVVLFGRCVPCVRSLVSLPAGFLRMPRWEYLLFTFIGSAIWNTVLVTVGYVLGTEWERVSDLVGPVSKPLLAVVLVAFAGWLLWHGLRARRPDEPQGVSDPLREEP</sequence>
<dbReference type="AlphaFoldDB" id="A0A6J4TWC6"/>
<feature type="transmembrane region" description="Helical" evidence="7">
    <location>
        <begin position="142"/>
        <end position="162"/>
    </location>
</feature>